<gene>
    <name evidence="1" type="ORF">FGO68_gene17083</name>
</gene>
<organism evidence="1 2">
    <name type="scientific">Halteria grandinella</name>
    <dbReference type="NCBI Taxonomy" id="5974"/>
    <lineage>
        <taxon>Eukaryota</taxon>
        <taxon>Sar</taxon>
        <taxon>Alveolata</taxon>
        <taxon>Ciliophora</taxon>
        <taxon>Intramacronucleata</taxon>
        <taxon>Spirotrichea</taxon>
        <taxon>Stichotrichia</taxon>
        <taxon>Sporadotrichida</taxon>
        <taxon>Halteriidae</taxon>
        <taxon>Halteria</taxon>
    </lineage>
</organism>
<sequence length="283" mass="33424">MVIQCIALAIILHHQSILNNDLPDQYLIKWNNNQAKPLQSSNSSCLQAHCKSHFCPQYFLRAETTQFHRFSLLYYSPRIFSSHHKKEEVPFKFKKHCPKFKYNSQLRIAIRWVRNLAEGFPTRNQQYRAKQYRALLRHLNKRNIKSQPRILCKRKIKKIRDPLYIIKGHTIISKVYRARVQHRKFPHMLSISQLLGRDSHKPLHYNEGFHNKIMGSFCLSPMCNINPSTLEEDKLIQLVEVLHNIHLVYLFKGSIHLNKCHSLQPLGYLHLANYPNLVQSESS</sequence>
<accession>A0A8J8P0T9</accession>
<protein>
    <submittedName>
        <fullName evidence="1">Uncharacterized protein</fullName>
    </submittedName>
</protein>
<keyword evidence="2" id="KW-1185">Reference proteome</keyword>
<comment type="caution">
    <text evidence="1">The sequence shown here is derived from an EMBL/GenBank/DDBJ whole genome shotgun (WGS) entry which is preliminary data.</text>
</comment>
<evidence type="ECO:0000313" key="2">
    <source>
        <dbReference type="Proteomes" id="UP000785679"/>
    </source>
</evidence>
<evidence type="ECO:0000313" key="1">
    <source>
        <dbReference type="EMBL" id="TNV84778.1"/>
    </source>
</evidence>
<dbReference type="EMBL" id="RRYP01002430">
    <property type="protein sequence ID" value="TNV84778.1"/>
    <property type="molecule type" value="Genomic_DNA"/>
</dbReference>
<proteinExistence type="predicted"/>
<reference evidence="1" key="1">
    <citation type="submission" date="2019-06" db="EMBL/GenBank/DDBJ databases">
        <authorList>
            <person name="Zheng W."/>
        </authorList>
    </citation>
    <scope>NUCLEOTIDE SEQUENCE</scope>
    <source>
        <strain evidence="1">QDHG01</strain>
    </source>
</reference>
<dbReference type="Proteomes" id="UP000785679">
    <property type="component" value="Unassembled WGS sequence"/>
</dbReference>
<name>A0A8J8P0T9_HALGN</name>
<dbReference type="AlphaFoldDB" id="A0A8J8P0T9"/>